<dbReference type="OrthoDB" id="2104739at2759"/>
<dbReference type="RefSeq" id="XP_013327120.1">
    <property type="nucleotide sequence ID" value="XM_013471666.1"/>
</dbReference>
<dbReference type="EMBL" id="LASV01000253">
    <property type="protein sequence ID" value="KKA20508.1"/>
    <property type="molecule type" value="Genomic_DNA"/>
</dbReference>
<evidence type="ECO:0000313" key="4">
    <source>
        <dbReference type="Proteomes" id="UP000053958"/>
    </source>
</evidence>
<reference evidence="3 4" key="1">
    <citation type="submission" date="2015-04" db="EMBL/GenBank/DDBJ databases">
        <authorList>
            <person name="Heijne W.H."/>
            <person name="Fedorova N.D."/>
            <person name="Nierman W.C."/>
            <person name="Vollebregt A.W."/>
            <person name="Zhao Z."/>
            <person name="Wu L."/>
            <person name="Kumar M."/>
            <person name="Stam H."/>
            <person name="van den Berg M.A."/>
            <person name="Pel H.J."/>
        </authorList>
    </citation>
    <scope>NUCLEOTIDE SEQUENCE [LARGE SCALE GENOMIC DNA]</scope>
    <source>
        <strain evidence="3 4">CBS 393.64</strain>
    </source>
</reference>
<sequence>MAQSLPVYSVLKADLNSIEYCLFYSHAYCQDAPLILPSLLLLVRWFVENEMPPRSSQQPQSRRRSRRRLADEAPEHEALPPAQRRRFGDVERPELRQASILSSLSTPPASEWHDLAAQAKARVNSYRPSMGQKDKKLTPSKPASEMWAALYRCFPEIRRTAMSSTDINDPSNAITMTAYLHKEFGRFSFAFLATVRICNSFPAVCHLFANGIFLSKDDANVYRLKTYPKFTNDFLTLLPKDLKVRFCSATGVEDVSLPNPILLNVHCTLAEILHASGMGETIDQQMRDVENIGGLREDGSTNVAGLLAGAFGGRVTG</sequence>
<proteinExistence type="predicted"/>
<keyword evidence="4" id="KW-1185">Reference proteome</keyword>
<name>A0A0F4YS98_RASE3</name>
<feature type="compositionally biased region" description="Basic and acidic residues" evidence="1">
    <location>
        <begin position="68"/>
        <end position="78"/>
    </location>
</feature>
<evidence type="ECO:0000256" key="1">
    <source>
        <dbReference type="SAM" id="MobiDB-lite"/>
    </source>
</evidence>
<organism evidence="3 4">
    <name type="scientific">Rasamsonia emersonii (strain ATCC 16479 / CBS 393.64 / IMI 116815)</name>
    <dbReference type="NCBI Taxonomy" id="1408163"/>
    <lineage>
        <taxon>Eukaryota</taxon>
        <taxon>Fungi</taxon>
        <taxon>Dikarya</taxon>
        <taxon>Ascomycota</taxon>
        <taxon>Pezizomycotina</taxon>
        <taxon>Eurotiomycetes</taxon>
        <taxon>Eurotiomycetidae</taxon>
        <taxon>Eurotiales</taxon>
        <taxon>Trichocomaceae</taxon>
        <taxon>Rasamsonia</taxon>
    </lineage>
</organism>
<dbReference type="Pfam" id="PF13391">
    <property type="entry name" value="HNH_2"/>
    <property type="match status" value="1"/>
</dbReference>
<evidence type="ECO:0000259" key="2">
    <source>
        <dbReference type="Pfam" id="PF13391"/>
    </source>
</evidence>
<dbReference type="Proteomes" id="UP000053958">
    <property type="component" value="Unassembled WGS sequence"/>
</dbReference>
<evidence type="ECO:0000313" key="3">
    <source>
        <dbReference type="EMBL" id="KKA20508.1"/>
    </source>
</evidence>
<protein>
    <recommendedName>
        <fullName evidence="2">HNH nuclease domain-containing protein</fullName>
    </recommendedName>
</protein>
<comment type="caution">
    <text evidence="3">The sequence shown here is derived from an EMBL/GenBank/DDBJ whole genome shotgun (WGS) entry which is preliminary data.</text>
</comment>
<feature type="region of interest" description="Disordered" evidence="1">
    <location>
        <begin position="52"/>
        <end position="89"/>
    </location>
</feature>
<accession>A0A0F4YS98</accession>
<dbReference type="AlphaFoldDB" id="A0A0F4YS98"/>
<dbReference type="STRING" id="1408163.A0A0F4YS98"/>
<dbReference type="GeneID" id="25317796"/>
<gene>
    <name evidence="3" type="ORF">T310_5452</name>
</gene>
<dbReference type="InterPro" id="IPR003615">
    <property type="entry name" value="HNH_nuc"/>
</dbReference>
<feature type="domain" description="HNH nuclease" evidence="2">
    <location>
        <begin position="150"/>
        <end position="191"/>
    </location>
</feature>